<dbReference type="InterPro" id="IPR038390">
    <property type="entry name" value="Metal_Tscrpt_repr_sf"/>
</dbReference>
<feature type="region of interest" description="Disordered" evidence="1">
    <location>
        <begin position="1"/>
        <end position="39"/>
    </location>
</feature>
<dbReference type="HOGENOM" id="CLU_130332_4_2_3"/>
<dbReference type="eggNOG" id="COG1937">
    <property type="taxonomic scope" value="Bacteria"/>
</dbReference>
<dbReference type="CDD" id="cd10158">
    <property type="entry name" value="CsoR-like_DUF156_1"/>
    <property type="match status" value="1"/>
</dbReference>
<feature type="compositionally biased region" description="Basic and acidic residues" evidence="1">
    <location>
        <begin position="1"/>
        <end position="10"/>
    </location>
</feature>
<dbReference type="Pfam" id="PF02583">
    <property type="entry name" value="Trns_repr_metal"/>
    <property type="match status" value="1"/>
</dbReference>
<dbReference type="GO" id="GO:0045892">
    <property type="term" value="P:negative regulation of DNA-templated transcription"/>
    <property type="evidence" value="ECO:0007669"/>
    <property type="project" value="UniProtKB-ARBA"/>
</dbReference>
<dbReference type="AlphaFoldDB" id="B8HSQ0"/>
<dbReference type="EMBL" id="CP001344">
    <property type="protein sequence ID" value="ACL46033.1"/>
    <property type="molecule type" value="Genomic_DNA"/>
</dbReference>
<evidence type="ECO:0008006" key="3">
    <source>
        <dbReference type="Google" id="ProtNLM"/>
    </source>
</evidence>
<protein>
    <recommendedName>
        <fullName evidence="3">Copper-sensing transcriptional repressor CsoR</fullName>
    </recommendedName>
</protein>
<dbReference type="GO" id="GO:0046872">
    <property type="term" value="F:metal ion binding"/>
    <property type="evidence" value="ECO:0007669"/>
    <property type="project" value="InterPro"/>
</dbReference>
<dbReference type="GO" id="GO:0003677">
    <property type="term" value="F:DNA binding"/>
    <property type="evidence" value="ECO:0007669"/>
    <property type="project" value="InterPro"/>
</dbReference>
<sequence>MVDAISKPEQELTPSPLGAPSSLAAHSHPHAHPHVHSEESLRAIVNRLSRIEGHIRGIKTMVQESRACPDVLVQIAAVRGALDRVARMILDAHLTECIARAAEAGNIEAEIEELKTALDRFLN</sequence>
<evidence type="ECO:0000256" key="1">
    <source>
        <dbReference type="SAM" id="MobiDB-lite"/>
    </source>
</evidence>
<feature type="compositionally biased region" description="Low complexity" evidence="1">
    <location>
        <begin position="14"/>
        <end position="26"/>
    </location>
</feature>
<dbReference type="Gene3D" id="1.20.58.1000">
    <property type="entry name" value="Metal-sensitive repressor, helix protomer"/>
    <property type="match status" value="1"/>
</dbReference>
<name>B8HSQ0_CYAP4</name>
<dbReference type="PANTHER" id="PTHR33677">
    <property type="entry name" value="TRANSCRIPTIONAL REPRESSOR FRMR-RELATED"/>
    <property type="match status" value="1"/>
</dbReference>
<dbReference type="KEGG" id="cyn:Cyan7425_3714"/>
<proteinExistence type="predicted"/>
<dbReference type="STRING" id="395961.Cyan7425_3714"/>
<evidence type="ECO:0000313" key="2">
    <source>
        <dbReference type="EMBL" id="ACL46033.1"/>
    </source>
</evidence>
<reference evidence="2" key="1">
    <citation type="submission" date="2009-01" db="EMBL/GenBank/DDBJ databases">
        <title>Complete sequence of chromosome Cyanothece sp. PCC 7425.</title>
        <authorList>
            <consortium name="US DOE Joint Genome Institute"/>
            <person name="Lucas S."/>
            <person name="Copeland A."/>
            <person name="Lapidus A."/>
            <person name="Glavina del Rio T."/>
            <person name="Dalin E."/>
            <person name="Tice H."/>
            <person name="Bruce D."/>
            <person name="Goodwin L."/>
            <person name="Pitluck S."/>
            <person name="Sims D."/>
            <person name="Meineke L."/>
            <person name="Brettin T."/>
            <person name="Detter J.C."/>
            <person name="Han C."/>
            <person name="Larimer F."/>
            <person name="Land M."/>
            <person name="Hauser L."/>
            <person name="Kyrpides N."/>
            <person name="Ovchinnikova G."/>
            <person name="Liberton M."/>
            <person name="Stoeckel J."/>
            <person name="Banerjee A."/>
            <person name="Singh A."/>
            <person name="Page L."/>
            <person name="Sato H."/>
            <person name="Zhao L."/>
            <person name="Sherman L."/>
            <person name="Pakrasi H."/>
            <person name="Richardson P."/>
        </authorList>
    </citation>
    <scope>NUCLEOTIDE SEQUENCE</scope>
    <source>
        <strain evidence="2">PCC 7425</strain>
    </source>
</reference>
<gene>
    <name evidence="2" type="ordered locus">Cyan7425_3714</name>
</gene>
<organism evidence="2">
    <name type="scientific">Cyanothece sp. (strain PCC 7425 / ATCC 29141)</name>
    <dbReference type="NCBI Taxonomy" id="395961"/>
    <lineage>
        <taxon>Bacteria</taxon>
        <taxon>Bacillati</taxon>
        <taxon>Cyanobacteriota</taxon>
        <taxon>Cyanophyceae</taxon>
        <taxon>Gomontiellales</taxon>
        <taxon>Cyanothecaceae</taxon>
        <taxon>Cyanothece</taxon>
    </lineage>
</organism>
<dbReference type="PANTHER" id="PTHR33677:SF3">
    <property type="entry name" value="COPPER-SENSING TRANSCRIPTIONAL REPRESSOR RICR"/>
    <property type="match status" value="1"/>
</dbReference>
<accession>B8HSQ0</accession>
<dbReference type="InterPro" id="IPR003735">
    <property type="entry name" value="Metal_Tscrpt_repr"/>
</dbReference>